<dbReference type="HOGENOM" id="CLU_029425_16_1_10"/>
<proteinExistence type="predicted"/>
<dbReference type="InterPro" id="IPR050570">
    <property type="entry name" value="Cell_wall_metabolism_enzyme"/>
</dbReference>
<dbReference type="eggNOG" id="COG0739">
    <property type="taxonomic scope" value="Bacteria"/>
</dbReference>
<dbReference type="SUPFAM" id="SSF51261">
    <property type="entry name" value="Duplicated hybrid motif"/>
    <property type="match status" value="1"/>
</dbReference>
<sequence>MKARLLTYWLTIWCLLTVINTVAAQDSSRILSALPLRSLRITSPFGYRIHPVTGLRQFHNGVDLRAHRDTVFAVMDGVVVQSGYDRLLGFYVKVAHAMHLISIYGHLSFPCVFSGETVTLGQALGLTGCSGRTTGEHLHFSILYNGRYIDPLQFLSKILIIPQSKIQYDTANF</sequence>
<evidence type="ECO:0000313" key="2">
    <source>
        <dbReference type="EMBL" id="EHQ26481.1"/>
    </source>
</evidence>
<dbReference type="STRING" id="714943.Mucpa_2351"/>
<evidence type="ECO:0000313" key="3">
    <source>
        <dbReference type="Proteomes" id="UP000002774"/>
    </source>
</evidence>
<gene>
    <name evidence="2" type="ORF">Mucpa_2351</name>
</gene>
<dbReference type="Gene3D" id="2.70.70.10">
    <property type="entry name" value="Glucose Permease (Domain IIA)"/>
    <property type="match status" value="1"/>
</dbReference>
<dbReference type="CDD" id="cd12797">
    <property type="entry name" value="M23_peptidase"/>
    <property type="match status" value="1"/>
</dbReference>
<dbReference type="AlphaFoldDB" id="H1YI46"/>
<name>H1YI46_9SPHI</name>
<dbReference type="PANTHER" id="PTHR21666">
    <property type="entry name" value="PEPTIDASE-RELATED"/>
    <property type="match status" value="1"/>
</dbReference>
<dbReference type="EMBL" id="CM001403">
    <property type="protein sequence ID" value="EHQ26481.1"/>
    <property type="molecule type" value="Genomic_DNA"/>
</dbReference>
<accession>H1YI46</accession>
<dbReference type="Proteomes" id="UP000002774">
    <property type="component" value="Chromosome"/>
</dbReference>
<dbReference type="RefSeq" id="WP_008506568.1">
    <property type="nucleotide sequence ID" value="NZ_CM001403.1"/>
</dbReference>
<dbReference type="InterPro" id="IPR016047">
    <property type="entry name" value="M23ase_b-sheet_dom"/>
</dbReference>
<evidence type="ECO:0000259" key="1">
    <source>
        <dbReference type="Pfam" id="PF01551"/>
    </source>
</evidence>
<dbReference type="InterPro" id="IPR011055">
    <property type="entry name" value="Dup_hybrid_motif"/>
</dbReference>
<dbReference type="GO" id="GO:0004222">
    <property type="term" value="F:metalloendopeptidase activity"/>
    <property type="evidence" value="ECO:0007669"/>
    <property type="project" value="TreeGrafter"/>
</dbReference>
<dbReference type="OrthoDB" id="9810477at2"/>
<dbReference type="Pfam" id="PF01551">
    <property type="entry name" value="Peptidase_M23"/>
    <property type="match status" value="1"/>
</dbReference>
<keyword evidence="3" id="KW-1185">Reference proteome</keyword>
<dbReference type="PANTHER" id="PTHR21666:SF270">
    <property type="entry name" value="MUREIN HYDROLASE ACTIVATOR ENVC"/>
    <property type="match status" value="1"/>
</dbReference>
<feature type="domain" description="M23ase beta-sheet core" evidence="1">
    <location>
        <begin position="57"/>
        <end position="151"/>
    </location>
</feature>
<protein>
    <submittedName>
        <fullName evidence="2">Peptidase M23</fullName>
    </submittedName>
</protein>
<reference evidence="2" key="1">
    <citation type="submission" date="2011-09" db="EMBL/GenBank/DDBJ databases">
        <title>The permanent draft genome of Mucilaginibacter paludis DSM 18603.</title>
        <authorList>
            <consortium name="US DOE Joint Genome Institute (JGI-PGF)"/>
            <person name="Lucas S."/>
            <person name="Han J."/>
            <person name="Lapidus A."/>
            <person name="Bruce D."/>
            <person name="Goodwin L."/>
            <person name="Pitluck S."/>
            <person name="Peters L."/>
            <person name="Kyrpides N."/>
            <person name="Mavromatis K."/>
            <person name="Ivanova N."/>
            <person name="Mikhailova N."/>
            <person name="Held B."/>
            <person name="Detter J.C."/>
            <person name="Tapia R."/>
            <person name="Han C."/>
            <person name="Land M."/>
            <person name="Hauser L."/>
            <person name="Markowitz V."/>
            <person name="Cheng J.-F."/>
            <person name="Hugenholtz P."/>
            <person name="Woyke T."/>
            <person name="Wu D."/>
            <person name="Tindall B."/>
            <person name="Brambilla E."/>
            <person name="Klenk H.-P."/>
            <person name="Eisen J.A."/>
        </authorList>
    </citation>
    <scope>NUCLEOTIDE SEQUENCE [LARGE SCALE GENOMIC DNA]</scope>
    <source>
        <strain evidence="2">DSM 18603</strain>
    </source>
</reference>
<organism evidence="2 3">
    <name type="scientific">Mucilaginibacter paludis DSM 18603</name>
    <dbReference type="NCBI Taxonomy" id="714943"/>
    <lineage>
        <taxon>Bacteria</taxon>
        <taxon>Pseudomonadati</taxon>
        <taxon>Bacteroidota</taxon>
        <taxon>Sphingobacteriia</taxon>
        <taxon>Sphingobacteriales</taxon>
        <taxon>Sphingobacteriaceae</taxon>
        <taxon>Mucilaginibacter</taxon>
    </lineage>
</organism>